<evidence type="ECO:0000313" key="2">
    <source>
        <dbReference type="EMBL" id="TGO46568.1"/>
    </source>
</evidence>
<dbReference type="Proteomes" id="UP000297527">
    <property type="component" value="Unassembled WGS sequence"/>
</dbReference>
<feature type="signal peptide" evidence="1">
    <location>
        <begin position="1"/>
        <end position="19"/>
    </location>
</feature>
<evidence type="ECO:0000256" key="1">
    <source>
        <dbReference type="SAM" id="SignalP"/>
    </source>
</evidence>
<sequence length="174" mass="19231">MHFTKFATTCILMIMGVSAIAIPQAATASDPQTIISEWNDSIKQPQPHSLTFTTNLQTILSNAKSQADTDGFQRPTLRLHRSHQTRCSRTQSRPKRISRINEKLKNIIALNSQSSAFEAQAQQFVRTLDRIWCFDYLNGILKAWRTAGVENVVPGGLDVCGFDVGKGAFPAPGV</sequence>
<organism evidence="2 3">
    <name type="scientific">Botryotinia convoluta</name>
    <dbReference type="NCBI Taxonomy" id="54673"/>
    <lineage>
        <taxon>Eukaryota</taxon>
        <taxon>Fungi</taxon>
        <taxon>Dikarya</taxon>
        <taxon>Ascomycota</taxon>
        <taxon>Pezizomycotina</taxon>
        <taxon>Leotiomycetes</taxon>
        <taxon>Helotiales</taxon>
        <taxon>Sclerotiniaceae</taxon>
        <taxon>Botryotinia</taxon>
    </lineage>
</organism>
<keyword evidence="3" id="KW-1185">Reference proteome</keyword>
<dbReference type="OrthoDB" id="3540102at2759"/>
<gene>
    <name evidence="2" type="ORF">BCON_0317g00040</name>
</gene>
<keyword evidence="1" id="KW-0732">Signal</keyword>
<reference evidence="2 3" key="1">
    <citation type="submission" date="2017-12" db="EMBL/GenBank/DDBJ databases">
        <title>Comparative genomics of Botrytis spp.</title>
        <authorList>
            <person name="Valero-Jimenez C.A."/>
            <person name="Tapia P."/>
            <person name="Veloso J."/>
            <person name="Silva-Moreno E."/>
            <person name="Staats M."/>
            <person name="Valdes J.H."/>
            <person name="Van Kan J.A.L."/>
        </authorList>
    </citation>
    <scope>NUCLEOTIDE SEQUENCE [LARGE SCALE GENOMIC DNA]</scope>
    <source>
        <strain evidence="2 3">MUCL11595</strain>
    </source>
</reference>
<proteinExistence type="predicted"/>
<feature type="chain" id="PRO_5021455979" evidence="1">
    <location>
        <begin position="20"/>
        <end position="174"/>
    </location>
</feature>
<dbReference type="EMBL" id="PQXN01000316">
    <property type="protein sequence ID" value="TGO46568.1"/>
    <property type="molecule type" value="Genomic_DNA"/>
</dbReference>
<accession>A0A4Z1HBM3</accession>
<comment type="caution">
    <text evidence="2">The sequence shown here is derived from an EMBL/GenBank/DDBJ whole genome shotgun (WGS) entry which is preliminary data.</text>
</comment>
<dbReference type="AlphaFoldDB" id="A0A4Z1HBM3"/>
<name>A0A4Z1HBM3_9HELO</name>
<protein>
    <submittedName>
        <fullName evidence="2">Uncharacterized protein</fullName>
    </submittedName>
</protein>
<evidence type="ECO:0000313" key="3">
    <source>
        <dbReference type="Proteomes" id="UP000297527"/>
    </source>
</evidence>